<evidence type="ECO:0000313" key="3">
    <source>
        <dbReference type="EMBL" id="WPD20051.1"/>
    </source>
</evidence>
<reference evidence="3 4" key="1">
    <citation type="submission" date="2023-08" db="EMBL/GenBank/DDBJ databases">
        <title>Genome sequence of Thermaerobacter compostii strain Ins1, a spore-forming filamentous bacterium isolated from a deep geothermal reservoir.</title>
        <authorList>
            <person name="Bregnard D."/>
            <person name="Gonzalez D."/>
            <person name="Junier P."/>
        </authorList>
    </citation>
    <scope>NUCLEOTIDE SEQUENCE [LARGE SCALE GENOMIC DNA]</scope>
    <source>
        <strain evidence="3 4">Ins1</strain>
    </source>
</reference>
<feature type="coiled-coil region" evidence="1">
    <location>
        <begin position="61"/>
        <end position="88"/>
    </location>
</feature>
<protein>
    <submittedName>
        <fullName evidence="3">Uncharacterized protein</fullName>
    </submittedName>
</protein>
<feature type="compositionally biased region" description="Low complexity" evidence="2">
    <location>
        <begin position="13"/>
        <end position="26"/>
    </location>
</feature>
<organism evidence="3 4">
    <name type="scientific">Thermaerobacter composti</name>
    <dbReference type="NCBI Taxonomy" id="554949"/>
    <lineage>
        <taxon>Bacteria</taxon>
        <taxon>Bacillati</taxon>
        <taxon>Bacillota</taxon>
        <taxon>Clostridia</taxon>
        <taxon>Eubacteriales</taxon>
        <taxon>Clostridiales Family XVII. Incertae Sedis</taxon>
        <taxon>Thermaerobacter</taxon>
    </lineage>
</organism>
<sequence length="109" mass="12414">MSRSARWSDRSRGSSPSAAGRVGAAGAATSEWQYRVLLLERRVVTLRRSRRVLLELLATQQAYYEAEVDRLRRRVDELERQRQRLLAFIRRRRVLVGRAAAEAGGAPPP</sequence>
<name>A0ABZ0QRC4_9FIRM</name>
<dbReference type="RefSeq" id="WP_135225384.1">
    <property type="nucleotide sequence ID" value="NZ_CP132508.1"/>
</dbReference>
<keyword evidence="4" id="KW-1185">Reference proteome</keyword>
<evidence type="ECO:0000256" key="1">
    <source>
        <dbReference type="SAM" id="Coils"/>
    </source>
</evidence>
<keyword evidence="1" id="KW-0175">Coiled coil</keyword>
<proteinExistence type="predicted"/>
<gene>
    <name evidence="3" type="ORF">Q5761_05270</name>
</gene>
<dbReference type="EMBL" id="CP132508">
    <property type="protein sequence ID" value="WPD20051.1"/>
    <property type="molecule type" value="Genomic_DNA"/>
</dbReference>
<feature type="region of interest" description="Disordered" evidence="2">
    <location>
        <begin position="1"/>
        <end position="26"/>
    </location>
</feature>
<dbReference type="Proteomes" id="UP001304683">
    <property type="component" value="Chromosome"/>
</dbReference>
<evidence type="ECO:0000256" key="2">
    <source>
        <dbReference type="SAM" id="MobiDB-lite"/>
    </source>
</evidence>
<feature type="compositionally biased region" description="Basic and acidic residues" evidence="2">
    <location>
        <begin position="1"/>
        <end position="12"/>
    </location>
</feature>
<accession>A0ABZ0QRC4</accession>
<evidence type="ECO:0000313" key="4">
    <source>
        <dbReference type="Proteomes" id="UP001304683"/>
    </source>
</evidence>